<dbReference type="Gene3D" id="2.40.320.10">
    <property type="entry name" value="Hypothetical Protein Pfu-838710-001"/>
    <property type="match status" value="1"/>
</dbReference>
<proteinExistence type="predicted"/>
<dbReference type="EMBL" id="JALJOV010000613">
    <property type="protein sequence ID" value="KAK9862383.1"/>
    <property type="molecule type" value="Genomic_DNA"/>
</dbReference>
<feature type="compositionally biased region" description="Basic and acidic residues" evidence="2">
    <location>
        <begin position="7"/>
        <end position="27"/>
    </location>
</feature>
<evidence type="ECO:0000313" key="4">
    <source>
        <dbReference type="EMBL" id="KAK9862383.1"/>
    </source>
</evidence>
<dbReference type="GO" id="GO:0016462">
    <property type="term" value="F:pyrophosphatase activity"/>
    <property type="evidence" value="ECO:0007669"/>
    <property type="project" value="UniProtKB-ARBA"/>
</dbReference>
<feature type="domain" description="CYTH" evidence="3">
    <location>
        <begin position="63"/>
        <end position="259"/>
    </location>
</feature>
<evidence type="ECO:0000259" key="3">
    <source>
        <dbReference type="PROSITE" id="PS51707"/>
    </source>
</evidence>
<dbReference type="PANTHER" id="PTHR34948:SF2">
    <property type="entry name" value="TRIPHOSPHATE TUNNEL METALLOENZYME 3"/>
    <property type="match status" value="1"/>
</dbReference>
<reference evidence="4 5" key="1">
    <citation type="journal article" date="2024" name="Nat. Commun.">
        <title>Phylogenomics reveals the evolutionary origins of lichenization in chlorophyte algae.</title>
        <authorList>
            <person name="Puginier C."/>
            <person name="Libourel C."/>
            <person name="Otte J."/>
            <person name="Skaloud P."/>
            <person name="Haon M."/>
            <person name="Grisel S."/>
            <person name="Petersen M."/>
            <person name="Berrin J.G."/>
            <person name="Delaux P.M."/>
            <person name="Dal Grande F."/>
            <person name="Keller J."/>
        </authorList>
    </citation>
    <scope>NUCLEOTIDE SEQUENCE [LARGE SCALE GENOMIC DNA]</scope>
    <source>
        <strain evidence="4 5">SAG 2523</strain>
    </source>
</reference>
<dbReference type="SUPFAM" id="SSF55154">
    <property type="entry name" value="CYTH-like phosphatases"/>
    <property type="match status" value="1"/>
</dbReference>
<name>A0AAW1T0C2_9CHLO</name>
<dbReference type="PROSITE" id="PS51707">
    <property type="entry name" value="CYTH"/>
    <property type="match status" value="1"/>
</dbReference>
<dbReference type="InterPro" id="IPR018860">
    <property type="entry name" value="APC_suCDC26"/>
</dbReference>
<dbReference type="PANTHER" id="PTHR34948">
    <property type="entry name" value="OS08G0299200 PROTEIN"/>
    <property type="match status" value="1"/>
</dbReference>
<gene>
    <name evidence="4" type="ORF">WJX84_002438</name>
</gene>
<evidence type="ECO:0000256" key="2">
    <source>
        <dbReference type="SAM" id="MobiDB-lite"/>
    </source>
</evidence>
<evidence type="ECO:0000313" key="5">
    <source>
        <dbReference type="Proteomes" id="UP001485043"/>
    </source>
</evidence>
<dbReference type="SMART" id="SM01118">
    <property type="entry name" value="CYTH"/>
    <property type="match status" value="1"/>
</dbReference>
<protein>
    <recommendedName>
        <fullName evidence="3">CYTH domain-containing protein</fullName>
    </recommendedName>
</protein>
<dbReference type="GO" id="GO:0005680">
    <property type="term" value="C:anaphase-promoting complex"/>
    <property type="evidence" value="ECO:0007669"/>
    <property type="project" value="InterPro"/>
</dbReference>
<dbReference type="InterPro" id="IPR033469">
    <property type="entry name" value="CYTH-like_dom_sf"/>
</dbReference>
<dbReference type="InterPro" id="IPR023577">
    <property type="entry name" value="CYTH_domain"/>
</dbReference>
<dbReference type="AlphaFoldDB" id="A0AAW1T0C2"/>
<organism evidence="4 5">
    <name type="scientific">Apatococcus fuscideae</name>
    <dbReference type="NCBI Taxonomy" id="2026836"/>
    <lineage>
        <taxon>Eukaryota</taxon>
        <taxon>Viridiplantae</taxon>
        <taxon>Chlorophyta</taxon>
        <taxon>core chlorophytes</taxon>
        <taxon>Trebouxiophyceae</taxon>
        <taxon>Chlorellales</taxon>
        <taxon>Chlorellaceae</taxon>
        <taxon>Apatococcus</taxon>
    </lineage>
</organism>
<comment type="caution">
    <text evidence="4">The sequence shown here is derived from an EMBL/GenBank/DDBJ whole genome shotgun (WGS) entry which is preliminary data.</text>
</comment>
<evidence type="ECO:0000256" key="1">
    <source>
        <dbReference type="ARBA" id="ARBA00022786"/>
    </source>
</evidence>
<accession>A0AAW1T0C2</accession>
<dbReference type="Pfam" id="PF10471">
    <property type="entry name" value="ANAPC_CDC26"/>
    <property type="match status" value="1"/>
</dbReference>
<keyword evidence="1" id="KW-0833">Ubl conjugation pathway</keyword>
<keyword evidence="5" id="KW-1185">Reference proteome</keyword>
<feature type="region of interest" description="Disordered" evidence="2">
    <location>
        <begin position="1"/>
        <end position="53"/>
    </location>
</feature>
<sequence>MLRRKPTRIELRAEDKEEYEAAKRAAAEAKAAQQRADQQHPLSPILQADKKPTAAQRIGIKNGLLVEIKLRLPNQEAHDQVKKALEKHHRVQHAQENVFFDGTQGELNKNQRTCRVRFYNVDKKAVITSKRRQDIVGGVGRAEELEEDVDPKAARSFLGEPDKLLNLNSPLMKKIKQEHGVGSFKCLGGFRNIRDEYDYEGFVLELDETIYPWGTVYEIEVETEDPETLKVKLEKFLNDQKISYKYSTVTKFHNFRKKTLD</sequence>
<dbReference type="GO" id="GO:0031145">
    <property type="term" value="P:anaphase-promoting complex-dependent catabolic process"/>
    <property type="evidence" value="ECO:0007669"/>
    <property type="project" value="InterPro"/>
</dbReference>
<dbReference type="Proteomes" id="UP001485043">
    <property type="component" value="Unassembled WGS sequence"/>
</dbReference>
<dbReference type="Pfam" id="PF01928">
    <property type="entry name" value="CYTH"/>
    <property type="match status" value="1"/>
</dbReference>